<feature type="transmembrane region" description="Helical" evidence="7">
    <location>
        <begin position="207"/>
        <end position="229"/>
    </location>
</feature>
<evidence type="ECO:0000256" key="1">
    <source>
        <dbReference type="ARBA" id="ARBA00004651"/>
    </source>
</evidence>
<evidence type="ECO:0000256" key="4">
    <source>
        <dbReference type="ARBA" id="ARBA00022692"/>
    </source>
</evidence>
<dbReference type="PRINTS" id="PR00949">
    <property type="entry name" value="TYPE3IMAPROT"/>
</dbReference>
<name>A0A2H5EYX7_9RHOB</name>
<evidence type="ECO:0000313" key="9">
    <source>
        <dbReference type="Proteomes" id="UP000234530"/>
    </source>
</evidence>
<feature type="transmembrane region" description="Helical" evidence="7">
    <location>
        <begin position="74"/>
        <end position="95"/>
    </location>
</feature>
<dbReference type="InterPro" id="IPR042194">
    <property type="entry name" value="FHIPEP_1"/>
</dbReference>
<keyword evidence="3" id="KW-1003">Cell membrane</keyword>
<dbReference type="GO" id="GO:0005886">
    <property type="term" value="C:plasma membrane"/>
    <property type="evidence" value="ECO:0007669"/>
    <property type="project" value="UniProtKB-SubCell"/>
</dbReference>
<evidence type="ECO:0000313" key="8">
    <source>
        <dbReference type="EMBL" id="AUH64501.1"/>
    </source>
</evidence>
<gene>
    <name evidence="8" type="ORF">CX676_10275</name>
</gene>
<dbReference type="InterPro" id="IPR001712">
    <property type="entry name" value="T3SS_FHIPEP"/>
</dbReference>
<keyword evidence="4 7" id="KW-0812">Transmembrane</keyword>
<feature type="transmembrane region" description="Helical" evidence="7">
    <location>
        <begin position="44"/>
        <end position="62"/>
    </location>
</feature>
<proteinExistence type="inferred from homology"/>
<dbReference type="Gene3D" id="3.40.30.60">
    <property type="entry name" value="FHIPEP family, domain 1"/>
    <property type="match status" value="1"/>
</dbReference>
<dbReference type="Proteomes" id="UP000234530">
    <property type="component" value="Chromosome"/>
</dbReference>
<feature type="transmembrane region" description="Helical" evidence="7">
    <location>
        <begin position="249"/>
        <end position="271"/>
    </location>
</feature>
<feature type="transmembrane region" description="Helical" evidence="7">
    <location>
        <begin position="115"/>
        <end position="138"/>
    </location>
</feature>
<keyword evidence="8" id="KW-0282">Flagellum</keyword>
<dbReference type="PIRSF" id="PIRSF005419">
    <property type="entry name" value="FlhA"/>
    <property type="match status" value="1"/>
</dbReference>
<dbReference type="InterPro" id="IPR042196">
    <property type="entry name" value="FHIPEP_4"/>
</dbReference>
<dbReference type="InterPro" id="IPR042193">
    <property type="entry name" value="FHIPEP_3"/>
</dbReference>
<dbReference type="KEGG" id="pzh:CX676_10275"/>
<dbReference type="Gene3D" id="3.40.50.12790">
    <property type="entry name" value="FHIPEP family, domain 4"/>
    <property type="match status" value="1"/>
</dbReference>
<dbReference type="GO" id="GO:0009306">
    <property type="term" value="P:protein secretion"/>
    <property type="evidence" value="ECO:0007669"/>
    <property type="project" value="InterPro"/>
</dbReference>
<keyword evidence="9" id="KW-1185">Reference proteome</keyword>
<evidence type="ECO:0000256" key="6">
    <source>
        <dbReference type="ARBA" id="ARBA00023136"/>
    </source>
</evidence>
<keyword evidence="8" id="KW-0966">Cell projection</keyword>
<dbReference type="EMBL" id="CP025430">
    <property type="protein sequence ID" value="AUH64501.1"/>
    <property type="molecule type" value="Genomic_DNA"/>
</dbReference>
<comment type="similarity">
    <text evidence="2">Belongs to the FHIPEP (flagella/HR/invasion proteins export pore) family.</text>
</comment>
<feature type="transmembrane region" description="Helical" evidence="7">
    <location>
        <begin position="20"/>
        <end position="38"/>
    </location>
</feature>
<evidence type="ECO:0000256" key="5">
    <source>
        <dbReference type="ARBA" id="ARBA00022989"/>
    </source>
</evidence>
<dbReference type="Gene3D" id="1.10.8.540">
    <property type="entry name" value="FHIPEP family, domain 3"/>
    <property type="match status" value="1"/>
</dbReference>
<dbReference type="RefSeq" id="WP_101752534.1">
    <property type="nucleotide sequence ID" value="NZ_CP025430.1"/>
</dbReference>
<dbReference type="AlphaFoldDB" id="A0A2H5EYX7"/>
<sequence length="699" mass="73934">MTGIAAIARRPGAEHAGTPLIVTGVLVLIVISLVVPLPPGLLDFGIALSIATAVLVLVMASLVERPTDFQAFPLLLLVSLVIRLSLNVSSTRLILSEGHNGTEAAGQVINGFAEFVAGGSLLVGMTVFAVISVVNFMVITKGSGRMAEVSARFALDSLPGKQLAIDGDLSSGAIDHEEAKRRRIAEQREISFFGSLDGASKFVKGDAIAGIVITLINLIVGLCVGVIVHHMPIGDALATYSHLTIGDGLVSQVPALITSMAAALLLSRGGATETTAQLVSREFLMRWHGPAVVAGAMALMSFVPGMPRLLFLGVAAALAALALQIARRKPQAAAPVREAEADSPELLPARIGDLLDTDEISVEIGTALVLTALDPARGLGARIANLRVHIARSYGLILPDVRITDDPSLPGGDYQIRIQGVIRGRGSLRPGEVLALGPDDVLAGLAGVSVVEPVYGRAARWLSRDDQENAAVRGATVVSPMEVISTHLMEGVRSHLAALMTMAAMQRQIDELKSLSDTARSERHRRYFDSMIPEKVAPELLLTVLRALLAEGVSIRNLPLIVDALCEYRGLDSPEAIYEMVRKRLRDQITQQLAATSGQLSIIQLHPAWESEFVQIEIEPGRGGTGALGPALSQKLALAVRRTVAAVDPRAEAVIAAPDHRRRAVRAMLGAHGLTVPVLSLDEIDPAANLRLLGTIELP</sequence>
<keyword evidence="6 7" id="KW-0472">Membrane</keyword>
<comment type="subcellular location">
    <subcellularLocation>
        <location evidence="1">Cell membrane</location>
        <topology evidence="1">Multi-pass membrane protein</topology>
    </subcellularLocation>
</comment>
<dbReference type="PANTHER" id="PTHR30161">
    <property type="entry name" value="FLAGELLAR EXPORT PROTEIN, MEMBRANE FLHA SUBUNIT-RELATED"/>
    <property type="match status" value="1"/>
</dbReference>
<reference evidence="8 9" key="1">
    <citation type="journal article" date="2013" name="Antonie Van Leeuwenhoek">
        <title>Paracoccus zhejiangensis sp. nov., isolated from activated sludge in wastewater-treatment system.</title>
        <authorList>
            <person name="Wu Z.G."/>
            <person name="Zhang D.F."/>
            <person name="Liu Y.L."/>
            <person name="Wang F."/>
            <person name="Jiang X."/>
            <person name="Li C."/>
            <person name="Li S.P."/>
            <person name="Hong Q."/>
            <person name="Li W.J."/>
        </authorList>
    </citation>
    <scope>NUCLEOTIDE SEQUENCE [LARGE SCALE GENOMIC DNA]</scope>
    <source>
        <strain evidence="8 9">J6</strain>
    </source>
</reference>
<protein>
    <submittedName>
        <fullName evidence="8">Flagellar biosynthesis protein FlhA</fullName>
    </submittedName>
</protein>
<dbReference type="GO" id="GO:0044780">
    <property type="term" value="P:bacterial-type flagellum assembly"/>
    <property type="evidence" value="ECO:0007669"/>
    <property type="project" value="TreeGrafter"/>
</dbReference>
<evidence type="ECO:0000256" key="2">
    <source>
        <dbReference type="ARBA" id="ARBA00008835"/>
    </source>
</evidence>
<evidence type="ECO:0000256" key="7">
    <source>
        <dbReference type="SAM" id="Phobius"/>
    </source>
</evidence>
<evidence type="ECO:0000256" key="3">
    <source>
        <dbReference type="ARBA" id="ARBA00022475"/>
    </source>
</evidence>
<feature type="transmembrane region" description="Helical" evidence="7">
    <location>
        <begin position="283"/>
        <end position="303"/>
    </location>
</feature>
<accession>A0A2H5EYX7</accession>
<dbReference type="PANTHER" id="PTHR30161:SF1">
    <property type="entry name" value="FLAGELLAR BIOSYNTHESIS PROTEIN FLHA-RELATED"/>
    <property type="match status" value="1"/>
</dbReference>
<dbReference type="Pfam" id="PF00771">
    <property type="entry name" value="FHIPEP"/>
    <property type="match status" value="1"/>
</dbReference>
<dbReference type="OrthoDB" id="9759185at2"/>
<organism evidence="8 9">
    <name type="scientific">Paracoccus zhejiangensis</name>
    <dbReference type="NCBI Taxonomy" id="1077935"/>
    <lineage>
        <taxon>Bacteria</taxon>
        <taxon>Pseudomonadati</taxon>
        <taxon>Pseudomonadota</taxon>
        <taxon>Alphaproteobacteria</taxon>
        <taxon>Rhodobacterales</taxon>
        <taxon>Paracoccaceae</taxon>
        <taxon>Paracoccus</taxon>
    </lineage>
</organism>
<keyword evidence="8" id="KW-0969">Cilium</keyword>
<keyword evidence="5 7" id="KW-1133">Transmembrane helix</keyword>